<gene>
    <name evidence="2" type="ORF">TSAR_005896</name>
</gene>
<evidence type="ECO:0000256" key="1">
    <source>
        <dbReference type="SAM" id="SignalP"/>
    </source>
</evidence>
<name>A0A232FL37_9HYME</name>
<dbReference type="EMBL" id="NNAY01000064">
    <property type="protein sequence ID" value="OXU31382.1"/>
    <property type="molecule type" value="Genomic_DNA"/>
</dbReference>
<comment type="caution">
    <text evidence="2">The sequence shown here is derived from an EMBL/GenBank/DDBJ whole genome shotgun (WGS) entry which is preliminary data.</text>
</comment>
<dbReference type="Proteomes" id="UP000215335">
    <property type="component" value="Unassembled WGS sequence"/>
</dbReference>
<feature type="chain" id="PRO_5012443876" evidence="1">
    <location>
        <begin position="21"/>
        <end position="66"/>
    </location>
</feature>
<evidence type="ECO:0000313" key="3">
    <source>
        <dbReference type="Proteomes" id="UP000215335"/>
    </source>
</evidence>
<proteinExistence type="predicted"/>
<reference evidence="2 3" key="1">
    <citation type="journal article" date="2017" name="Curr. Biol.">
        <title>The Evolution of Venom by Co-option of Single-Copy Genes.</title>
        <authorList>
            <person name="Martinson E.O."/>
            <person name="Mrinalini"/>
            <person name="Kelkar Y.D."/>
            <person name="Chang C.H."/>
            <person name="Werren J.H."/>
        </authorList>
    </citation>
    <scope>NUCLEOTIDE SEQUENCE [LARGE SCALE GENOMIC DNA]</scope>
    <source>
        <strain evidence="2 3">Alberta</strain>
        <tissue evidence="2">Whole body</tissue>
    </source>
</reference>
<keyword evidence="1" id="KW-0732">Signal</keyword>
<accession>A0A232FL37</accession>
<protein>
    <submittedName>
        <fullName evidence="2">Uncharacterized protein</fullName>
    </submittedName>
</protein>
<organism evidence="2 3">
    <name type="scientific">Trichomalopsis sarcophagae</name>
    <dbReference type="NCBI Taxonomy" id="543379"/>
    <lineage>
        <taxon>Eukaryota</taxon>
        <taxon>Metazoa</taxon>
        <taxon>Ecdysozoa</taxon>
        <taxon>Arthropoda</taxon>
        <taxon>Hexapoda</taxon>
        <taxon>Insecta</taxon>
        <taxon>Pterygota</taxon>
        <taxon>Neoptera</taxon>
        <taxon>Endopterygota</taxon>
        <taxon>Hymenoptera</taxon>
        <taxon>Apocrita</taxon>
        <taxon>Proctotrupomorpha</taxon>
        <taxon>Chalcidoidea</taxon>
        <taxon>Pteromalidae</taxon>
        <taxon>Pteromalinae</taxon>
        <taxon>Trichomalopsis</taxon>
    </lineage>
</organism>
<keyword evidence="3" id="KW-1185">Reference proteome</keyword>
<evidence type="ECO:0000313" key="2">
    <source>
        <dbReference type="EMBL" id="OXU31382.1"/>
    </source>
</evidence>
<feature type="signal peptide" evidence="1">
    <location>
        <begin position="1"/>
        <end position="20"/>
    </location>
</feature>
<dbReference type="AlphaFoldDB" id="A0A232FL37"/>
<sequence length="66" mass="7483">MKSLYFLLLIACMMIAQAYGSCNFNDCSPFCQYKKCQGTRCVCDTRFIAQNEKNKANQGIINSHFG</sequence>